<evidence type="ECO:0000256" key="1">
    <source>
        <dbReference type="SAM" id="Phobius"/>
    </source>
</evidence>
<dbReference type="AlphaFoldDB" id="A0A6C0EZY9"/>
<keyword evidence="1" id="KW-1133">Transmembrane helix</keyword>
<proteinExistence type="predicted"/>
<evidence type="ECO:0008006" key="3">
    <source>
        <dbReference type="Google" id="ProtNLM"/>
    </source>
</evidence>
<feature type="transmembrane region" description="Helical" evidence="1">
    <location>
        <begin position="133"/>
        <end position="152"/>
    </location>
</feature>
<keyword evidence="1" id="KW-0472">Membrane</keyword>
<protein>
    <recommendedName>
        <fullName evidence="3">Inhibitor of apoptosis-promoting Bax1</fullName>
    </recommendedName>
</protein>
<feature type="transmembrane region" description="Helical" evidence="1">
    <location>
        <begin position="61"/>
        <end position="80"/>
    </location>
</feature>
<feature type="transmembrane region" description="Helical" evidence="1">
    <location>
        <begin position="191"/>
        <end position="211"/>
    </location>
</feature>
<name>A0A6C0EZY9_9ZZZZ</name>
<sequence>MSMKNSTKSKNINSNQLNNIIKGSDTLLKLFSCLIIAVIICILIGKYAFKNGNLTCDHYVFNTYLYIILAILIIFIVVLVNDQYGIFNNLILWMMSGGTMRIYMVFIIYIILIFALTYALMTVNPTNIIASNLIWLLVLIFIAFIIIPTIWFGRLTGVVGIAGILTLVITIVVGLLGYYNGDSIVTFNWNIYLNYALMILIAIIILGPYFISTSEGMNNFIVVISFISLIIFILLLLANHKKLKENADKCIDGKVVPNYPLESYGIVIKIVNIFQDLINILGRSQR</sequence>
<keyword evidence="1" id="KW-0812">Transmembrane</keyword>
<evidence type="ECO:0000313" key="2">
    <source>
        <dbReference type="EMBL" id="QHT33849.1"/>
    </source>
</evidence>
<feature type="transmembrane region" description="Helical" evidence="1">
    <location>
        <begin position="158"/>
        <end position="179"/>
    </location>
</feature>
<reference evidence="2" key="1">
    <citation type="journal article" date="2020" name="Nature">
        <title>Giant virus diversity and host interactions through global metagenomics.</title>
        <authorList>
            <person name="Schulz F."/>
            <person name="Roux S."/>
            <person name="Paez-Espino D."/>
            <person name="Jungbluth S."/>
            <person name="Walsh D.A."/>
            <person name="Denef V.J."/>
            <person name="McMahon K.D."/>
            <person name="Konstantinidis K.T."/>
            <person name="Eloe-Fadrosh E.A."/>
            <person name="Kyrpides N.C."/>
            <person name="Woyke T."/>
        </authorList>
    </citation>
    <scope>NUCLEOTIDE SEQUENCE</scope>
    <source>
        <strain evidence="2">GVMAG-M-3300009161-52</strain>
    </source>
</reference>
<dbReference type="EMBL" id="MN738979">
    <property type="protein sequence ID" value="QHT33849.1"/>
    <property type="molecule type" value="Genomic_DNA"/>
</dbReference>
<feature type="transmembrane region" description="Helical" evidence="1">
    <location>
        <begin position="27"/>
        <end position="49"/>
    </location>
</feature>
<feature type="transmembrane region" description="Helical" evidence="1">
    <location>
        <begin position="100"/>
        <end position="121"/>
    </location>
</feature>
<accession>A0A6C0EZY9</accession>
<organism evidence="2">
    <name type="scientific">viral metagenome</name>
    <dbReference type="NCBI Taxonomy" id="1070528"/>
    <lineage>
        <taxon>unclassified sequences</taxon>
        <taxon>metagenomes</taxon>
        <taxon>organismal metagenomes</taxon>
    </lineage>
</organism>
<feature type="transmembrane region" description="Helical" evidence="1">
    <location>
        <begin position="217"/>
        <end position="238"/>
    </location>
</feature>